<sequence>MVTTRHRKTATTPDPQSPEAQANAAGRAGTPSPFQPLEPQRHSSRTRHQSRPDYTGKSQPRYTMAKTKSSAGPATNQTSPGGPSPRKRRSPAKDPTNKSSRAKTRGLRTTRPVDDGQGSPSTSPRLTPEESSSLSPPPLPAADPLIHDDDSLLQLGRLDKLLQFDPDKVTSIPARRTSLDIVKTTAQGKSRAGRARKPRAQSVNAAASTATQSPSNARQTKPPAKGYTTRPTRGRRTSGGGVGETPSVIAGDEDAETKRLKEELKKKFDEIDAYELAEEVVI</sequence>
<feature type="compositionally biased region" description="Polar residues" evidence="1">
    <location>
        <begin position="201"/>
        <end position="219"/>
    </location>
</feature>
<organism evidence="2 3">
    <name type="scientific">Tieghemiomyces parasiticus</name>
    <dbReference type="NCBI Taxonomy" id="78921"/>
    <lineage>
        <taxon>Eukaryota</taxon>
        <taxon>Fungi</taxon>
        <taxon>Fungi incertae sedis</taxon>
        <taxon>Zoopagomycota</taxon>
        <taxon>Kickxellomycotina</taxon>
        <taxon>Dimargaritomycetes</taxon>
        <taxon>Dimargaritales</taxon>
        <taxon>Dimargaritaceae</taxon>
        <taxon>Tieghemiomyces</taxon>
    </lineage>
</organism>
<evidence type="ECO:0000313" key="2">
    <source>
        <dbReference type="EMBL" id="KAJ1926776.1"/>
    </source>
</evidence>
<evidence type="ECO:0000313" key="3">
    <source>
        <dbReference type="Proteomes" id="UP001150569"/>
    </source>
</evidence>
<comment type="caution">
    <text evidence="2">The sequence shown here is derived from an EMBL/GenBank/DDBJ whole genome shotgun (WGS) entry which is preliminary data.</text>
</comment>
<feature type="region of interest" description="Disordered" evidence="1">
    <location>
        <begin position="1"/>
        <end position="148"/>
    </location>
</feature>
<feature type="compositionally biased region" description="Low complexity" evidence="1">
    <location>
        <begin position="119"/>
        <end position="134"/>
    </location>
</feature>
<feature type="compositionally biased region" description="Polar residues" evidence="1">
    <location>
        <begin position="10"/>
        <end position="20"/>
    </location>
</feature>
<protein>
    <submittedName>
        <fullName evidence="2">Uncharacterized protein</fullName>
    </submittedName>
</protein>
<dbReference type="AlphaFoldDB" id="A0A9W8AD48"/>
<feature type="compositionally biased region" description="Polar residues" evidence="1">
    <location>
        <begin position="56"/>
        <end position="78"/>
    </location>
</feature>
<accession>A0A9W8AD48</accession>
<keyword evidence="3" id="KW-1185">Reference proteome</keyword>
<gene>
    <name evidence="2" type="ORF">IWQ60_003512</name>
</gene>
<feature type="region of interest" description="Disordered" evidence="1">
    <location>
        <begin position="182"/>
        <end position="255"/>
    </location>
</feature>
<name>A0A9W8AD48_9FUNG</name>
<dbReference type="Proteomes" id="UP001150569">
    <property type="component" value="Unassembled WGS sequence"/>
</dbReference>
<evidence type="ECO:0000256" key="1">
    <source>
        <dbReference type="SAM" id="MobiDB-lite"/>
    </source>
</evidence>
<proteinExistence type="predicted"/>
<dbReference type="EMBL" id="JANBPT010000151">
    <property type="protein sequence ID" value="KAJ1926776.1"/>
    <property type="molecule type" value="Genomic_DNA"/>
</dbReference>
<reference evidence="2" key="1">
    <citation type="submission" date="2022-07" db="EMBL/GenBank/DDBJ databases">
        <title>Phylogenomic reconstructions and comparative analyses of Kickxellomycotina fungi.</title>
        <authorList>
            <person name="Reynolds N.K."/>
            <person name="Stajich J.E."/>
            <person name="Barry K."/>
            <person name="Grigoriev I.V."/>
            <person name="Crous P."/>
            <person name="Smith M.E."/>
        </authorList>
    </citation>
    <scope>NUCLEOTIDE SEQUENCE</scope>
    <source>
        <strain evidence="2">RSA 861</strain>
    </source>
</reference>